<dbReference type="InterPro" id="IPR016163">
    <property type="entry name" value="Ald_DH_C"/>
</dbReference>
<dbReference type="NCBIfam" id="NF011927">
    <property type="entry name" value="PRK15398.1"/>
    <property type="match status" value="1"/>
</dbReference>
<dbReference type="Gene3D" id="3.40.605.10">
    <property type="entry name" value="Aldehyde Dehydrogenase, Chain A, domain 1"/>
    <property type="match status" value="1"/>
</dbReference>
<reference evidence="4" key="1">
    <citation type="submission" date="2019-04" db="EMBL/GenBank/DDBJ databases">
        <title>Evolution of Biomass-Degrading Anaerobic Consortia Revealed by Metagenomics.</title>
        <authorList>
            <person name="Peng X."/>
        </authorList>
    </citation>
    <scope>NUCLEOTIDE SEQUENCE</scope>
    <source>
        <strain evidence="4">SIG551</strain>
    </source>
</reference>
<evidence type="ECO:0000259" key="3">
    <source>
        <dbReference type="Pfam" id="PF00171"/>
    </source>
</evidence>
<dbReference type="GO" id="GO:0008774">
    <property type="term" value="F:acetaldehyde dehydrogenase (acetylating) activity"/>
    <property type="evidence" value="ECO:0007669"/>
    <property type="project" value="InterPro"/>
</dbReference>
<comment type="caution">
    <text evidence="4">The sequence shown here is derived from an EMBL/GenBank/DDBJ whole genome shotgun (WGS) entry which is preliminary data.</text>
</comment>
<organism evidence="4 5">
    <name type="scientific">Faecalispora sporosphaeroides</name>
    <dbReference type="NCBI Taxonomy" id="1549"/>
    <lineage>
        <taxon>Bacteria</taxon>
        <taxon>Bacillati</taxon>
        <taxon>Bacillota</taxon>
        <taxon>Clostridia</taxon>
        <taxon>Eubacteriales</taxon>
        <taxon>Oscillospiraceae</taxon>
        <taxon>Faecalispora</taxon>
    </lineage>
</organism>
<dbReference type="RefSeq" id="WP_326840018.1">
    <property type="nucleotide sequence ID" value="NZ_SVNY01000002.1"/>
</dbReference>
<proteinExistence type="predicted"/>
<evidence type="ECO:0000313" key="5">
    <source>
        <dbReference type="Proteomes" id="UP000754750"/>
    </source>
</evidence>
<keyword evidence="1" id="KW-0560">Oxidoreductase</keyword>
<dbReference type="InterPro" id="IPR016162">
    <property type="entry name" value="Ald_DH_N"/>
</dbReference>
<dbReference type="PANTHER" id="PTHR11699">
    <property type="entry name" value="ALDEHYDE DEHYDROGENASE-RELATED"/>
    <property type="match status" value="1"/>
</dbReference>
<dbReference type="PIRSF" id="PIRSF036410">
    <property type="entry name" value="EutE_PduP"/>
    <property type="match status" value="1"/>
</dbReference>
<name>A0A928KQ64_9FIRM</name>
<accession>A0A928KQ64</accession>
<dbReference type="SUPFAM" id="SSF53720">
    <property type="entry name" value="ALDH-like"/>
    <property type="match status" value="1"/>
</dbReference>
<keyword evidence="2" id="KW-0520">NAD</keyword>
<dbReference type="InterPro" id="IPR016161">
    <property type="entry name" value="Ald_DH/histidinol_DH"/>
</dbReference>
<evidence type="ECO:0000313" key="4">
    <source>
        <dbReference type="EMBL" id="MBE6832703.1"/>
    </source>
</evidence>
<gene>
    <name evidence="4" type="ORF">E7512_03840</name>
</gene>
<dbReference type="EMBL" id="SVNY01000002">
    <property type="protein sequence ID" value="MBE6832703.1"/>
    <property type="molecule type" value="Genomic_DNA"/>
</dbReference>
<dbReference type="Proteomes" id="UP000754750">
    <property type="component" value="Unassembled WGS sequence"/>
</dbReference>
<sequence>MNAEQIEALVGQVYQSYQKNNAHTLKSGVFCSVDDAVAVAASAYRQYSQLTLNQRQQVIDAVKADLLLKVDDLARMTVEETGMGVAEDKKKKLLLVLRKTPGTEDLVTEVKTGDHGMTLYELSSYGVVCAVQPCTNPCETLICNTIGLLAAGNAVIHVPHPRALEVSQLVTELVSKAVSRTCGIDNLVSTLSETSMAVTRELITHPDISLVIATGGMGMLRQAMSCGKKVIGAGPANPVAIIDETADLQKAARDIVFSASFDNNLTCITEKSIVVVDSVAEEFLRELKKNHVHCVSDQQEMLQLTLATVTPEMVPNKAMEGKSAREILSAAGMDCDDSVRLIVVDTVRQHPFVTEELLMPLVPLVRAKDFEQAVEFACEIEQGLRHTATIHSRLIERLNYAAQKLQTAVFVKNSSALAGIGFDGEGDTSFTIATATGEGTTTARHFCRRRRCTLANAFSIR</sequence>
<dbReference type="AlphaFoldDB" id="A0A928KQ64"/>
<dbReference type="Gene3D" id="3.40.309.10">
    <property type="entry name" value="Aldehyde Dehydrogenase, Chain A, domain 2"/>
    <property type="match status" value="1"/>
</dbReference>
<dbReference type="InterPro" id="IPR015590">
    <property type="entry name" value="Aldehyde_DH_dom"/>
</dbReference>
<evidence type="ECO:0000256" key="1">
    <source>
        <dbReference type="ARBA" id="ARBA00023002"/>
    </source>
</evidence>
<protein>
    <submittedName>
        <fullName evidence="4">Aldehyde dehydrogenase family protein</fullName>
    </submittedName>
</protein>
<dbReference type="Pfam" id="PF00171">
    <property type="entry name" value="Aldedh"/>
    <property type="match status" value="1"/>
</dbReference>
<evidence type="ECO:0000256" key="2">
    <source>
        <dbReference type="ARBA" id="ARBA00023027"/>
    </source>
</evidence>
<feature type="domain" description="Aldehyde dehydrogenase" evidence="3">
    <location>
        <begin position="32"/>
        <end position="415"/>
    </location>
</feature>
<dbReference type="InterPro" id="IPR012408">
    <property type="entry name" value="Acetald_propionald_DH-rel"/>
</dbReference>